<dbReference type="AlphaFoldDB" id="A0A501XT02"/>
<name>A0A501XT02_9SPHN</name>
<dbReference type="OrthoDB" id="9950900at2"/>
<evidence type="ECO:0000313" key="2">
    <source>
        <dbReference type="Proteomes" id="UP000319897"/>
    </source>
</evidence>
<dbReference type="EMBL" id="VFSU01000011">
    <property type="protein sequence ID" value="TPE63595.1"/>
    <property type="molecule type" value="Genomic_DNA"/>
</dbReference>
<proteinExistence type="predicted"/>
<dbReference type="RefSeq" id="WP_140926534.1">
    <property type="nucleotide sequence ID" value="NZ_VFSU01000011.1"/>
</dbReference>
<gene>
    <name evidence="1" type="ORF">FJQ54_01600</name>
</gene>
<comment type="caution">
    <text evidence="1">The sequence shown here is derived from an EMBL/GenBank/DDBJ whole genome shotgun (WGS) entry which is preliminary data.</text>
</comment>
<reference evidence="1 2" key="1">
    <citation type="submission" date="2019-06" db="EMBL/GenBank/DDBJ databases">
        <authorList>
            <person name="Lee I."/>
            <person name="Jang G.I."/>
            <person name="Hwang C.Y."/>
        </authorList>
    </citation>
    <scope>NUCLEOTIDE SEQUENCE [LARGE SCALE GENOMIC DNA]</scope>
    <source>
        <strain evidence="1 2">PAMC 28131</strain>
    </source>
</reference>
<protein>
    <submittedName>
        <fullName evidence="1">Uncharacterized protein</fullName>
    </submittedName>
</protein>
<accession>A0A501XT02</accession>
<evidence type="ECO:0000313" key="1">
    <source>
        <dbReference type="EMBL" id="TPE63595.1"/>
    </source>
</evidence>
<organism evidence="1 2">
    <name type="scientific">Sandaracinobacter neustonicus</name>
    <dbReference type="NCBI Taxonomy" id="1715348"/>
    <lineage>
        <taxon>Bacteria</taxon>
        <taxon>Pseudomonadati</taxon>
        <taxon>Pseudomonadota</taxon>
        <taxon>Alphaproteobacteria</taxon>
        <taxon>Sphingomonadales</taxon>
        <taxon>Sphingosinicellaceae</taxon>
        <taxon>Sandaracinobacter</taxon>
    </lineage>
</organism>
<sequence length="65" mass="7137">MMIHVTKLNELSFNVQFDPAMTDALSEASGWSSPERALYSILADALLGSSFPPGYLDDLDEDVPF</sequence>
<dbReference type="Proteomes" id="UP000319897">
    <property type="component" value="Unassembled WGS sequence"/>
</dbReference>
<keyword evidence="2" id="KW-1185">Reference proteome</keyword>